<dbReference type="SUPFAM" id="SSF52833">
    <property type="entry name" value="Thioredoxin-like"/>
    <property type="match status" value="1"/>
</dbReference>
<dbReference type="NCBIfam" id="TIGR02180">
    <property type="entry name" value="GRX_euk"/>
    <property type="match status" value="1"/>
</dbReference>
<evidence type="ECO:0000256" key="5">
    <source>
        <dbReference type="ARBA" id="ARBA00023157"/>
    </source>
</evidence>
<evidence type="ECO:0000313" key="10">
    <source>
        <dbReference type="Proteomes" id="UP000308199"/>
    </source>
</evidence>
<dbReference type="GO" id="GO:0004602">
    <property type="term" value="F:glutathione peroxidase activity"/>
    <property type="evidence" value="ECO:0007669"/>
    <property type="project" value="UniProtKB-EC"/>
</dbReference>
<feature type="domain" description="Glutaredoxin" evidence="8">
    <location>
        <begin position="49"/>
        <end position="113"/>
    </location>
</feature>
<evidence type="ECO:0000313" key="9">
    <source>
        <dbReference type="EMBL" id="THH02808.1"/>
    </source>
</evidence>
<comment type="catalytic activity">
    <reaction evidence="7">
        <text>1-chloro-2,4-dinitrobenzene + glutathione = 2,4-dinitrophenyl-S-glutathione + chloride + H(+)</text>
        <dbReference type="Rhea" id="RHEA:51220"/>
        <dbReference type="ChEBI" id="CHEBI:15378"/>
        <dbReference type="ChEBI" id="CHEBI:17996"/>
        <dbReference type="ChEBI" id="CHEBI:34718"/>
        <dbReference type="ChEBI" id="CHEBI:57925"/>
        <dbReference type="ChEBI" id="CHEBI:133977"/>
        <dbReference type="EC" id="2.5.1.18"/>
    </reaction>
</comment>
<dbReference type="GO" id="GO:0034599">
    <property type="term" value="P:cellular response to oxidative stress"/>
    <property type="evidence" value="ECO:0007669"/>
    <property type="project" value="TreeGrafter"/>
</dbReference>
<dbReference type="FunFam" id="3.40.30.10:FF:000026">
    <property type="entry name" value="Glutaredoxin 2"/>
    <property type="match status" value="1"/>
</dbReference>
<dbReference type="InterPro" id="IPR014025">
    <property type="entry name" value="Glutaredoxin_subgr"/>
</dbReference>
<reference evidence="9 10" key="1">
    <citation type="submission" date="2019-02" db="EMBL/GenBank/DDBJ databases">
        <title>Genome sequencing of the rare red list fungi Phellinidium pouzarii.</title>
        <authorList>
            <person name="Buettner E."/>
            <person name="Kellner H."/>
        </authorList>
    </citation>
    <scope>NUCLEOTIDE SEQUENCE [LARGE SCALE GENOMIC DNA]</scope>
    <source>
        <strain evidence="9 10">DSM 108285</strain>
    </source>
</reference>
<keyword evidence="5" id="KW-1015">Disulfide bond</keyword>
<dbReference type="InterPro" id="IPR011899">
    <property type="entry name" value="Glutaredoxin_euk/vir"/>
</dbReference>
<keyword evidence="4" id="KW-0249">Electron transport</keyword>
<proteinExistence type="predicted"/>
<dbReference type="InterPro" id="IPR011767">
    <property type="entry name" value="GLR_AS"/>
</dbReference>
<dbReference type="AlphaFoldDB" id="A0A4S4KXC9"/>
<dbReference type="GO" id="GO:0005737">
    <property type="term" value="C:cytoplasm"/>
    <property type="evidence" value="ECO:0007669"/>
    <property type="project" value="TreeGrafter"/>
</dbReference>
<keyword evidence="3" id="KW-0813">Transport</keyword>
<dbReference type="Proteomes" id="UP000308199">
    <property type="component" value="Unassembled WGS sequence"/>
</dbReference>
<organism evidence="9 10">
    <name type="scientific">Phellinidium pouzarii</name>
    <dbReference type="NCBI Taxonomy" id="167371"/>
    <lineage>
        <taxon>Eukaryota</taxon>
        <taxon>Fungi</taxon>
        <taxon>Dikarya</taxon>
        <taxon>Basidiomycota</taxon>
        <taxon>Agaricomycotina</taxon>
        <taxon>Agaricomycetes</taxon>
        <taxon>Hymenochaetales</taxon>
        <taxon>Hymenochaetaceae</taxon>
        <taxon>Phellinidium</taxon>
    </lineage>
</organism>
<evidence type="ECO:0000256" key="1">
    <source>
        <dbReference type="ARBA" id="ARBA00000217"/>
    </source>
</evidence>
<dbReference type="GO" id="GO:0015038">
    <property type="term" value="F:glutathione disulfide oxidoreductase activity"/>
    <property type="evidence" value="ECO:0007669"/>
    <property type="project" value="TreeGrafter"/>
</dbReference>
<evidence type="ECO:0000259" key="8">
    <source>
        <dbReference type="Pfam" id="PF00462"/>
    </source>
</evidence>
<dbReference type="Gene3D" id="3.40.30.10">
    <property type="entry name" value="Glutaredoxin"/>
    <property type="match status" value="1"/>
</dbReference>
<name>A0A4S4KXC9_9AGAM</name>
<accession>A0A4S4KXC9</accession>
<dbReference type="PROSITE" id="PS00195">
    <property type="entry name" value="GLUTAREDOXIN_1"/>
    <property type="match status" value="1"/>
</dbReference>
<dbReference type="EC" id="1.11.1.9" evidence="2"/>
<dbReference type="PANTHER" id="PTHR45694">
    <property type="entry name" value="GLUTAREDOXIN 2"/>
    <property type="match status" value="1"/>
</dbReference>
<evidence type="ECO:0000256" key="4">
    <source>
        <dbReference type="ARBA" id="ARBA00022982"/>
    </source>
</evidence>
<protein>
    <recommendedName>
        <fullName evidence="2">glutathione peroxidase</fullName>
        <ecNumber evidence="2">1.11.1.9</ecNumber>
    </recommendedName>
</protein>
<evidence type="ECO:0000256" key="7">
    <source>
        <dbReference type="ARBA" id="ARBA00035808"/>
    </source>
</evidence>
<comment type="caution">
    <text evidence="9">The sequence shown here is derived from an EMBL/GenBank/DDBJ whole genome shotgun (WGS) entry which is preliminary data.</text>
</comment>
<keyword evidence="10" id="KW-1185">Reference proteome</keyword>
<dbReference type="CDD" id="cd03419">
    <property type="entry name" value="GRX_GRXh_1_2_like"/>
    <property type="match status" value="1"/>
</dbReference>
<evidence type="ECO:0000256" key="2">
    <source>
        <dbReference type="ARBA" id="ARBA00012310"/>
    </source>
</evidence>
<dbReference type="PANTHER" id="PTHR45694:SF18">
    <property type="entry name" value="GLUTAREDOXIN-1-RELATED"/>
    <property type="match status" value="1"/>
</dbReference>
<dbReference type="OrthoDB" id="418495at2759"/>
<evidence type="ECO:0000256" key="6">
    <source>
        <dbReference type="ARBA" id="ARBA00023284"/>
    </source>
</evidence>
<dbReference type="Pfam" id="PF00462">
    <property type="entry name" value="Glutaredoxin"/>
    <property type="match status" value="1"/>
</dbReference>
<comment type="catalytic activity">
    <reaction evidence="1">
        <text>2 glutathione + H2O2 = glutathione disulfide + 2 H2O</text>
        <dbReference type="Rhea" id="RHEA:16833"/>
        <dbReference type="ChEBI" id="CHEBI:15377"/>
        <dbReference type="ChEBI" id="CHEBI:16240"/>
        <dbReference type="ChEBI" id="CHEBI:57925"/>
        <dbReference type="ChEBI" id="CHEBI:58297"/>
        <dbReference type="EC" id="1.11.1.9"/>
    </reaction>
</comment>
<dbReference type="EMBL" id="SGPK01000538">
    <property type="protein sequence ID" value="THH02808.1"/>
    <property type="molecule type" value="Genomic_DNA"/>
</dbReference>
<evidence type="ECO:0000256" key="3">
    <source>
        <dbReference type="ARBA" id="ARBA00022448"/>
    </source>
</evidence>
<sequence length="139" mass="15372">MLSATRRPATSPAMLSFIRNLLFSRQSTSSTSVTDVKAFVNNVIESNRIAVFSKSYCPYCRNAKSLLHDTYGGVPATVLELDQRDDGNDIQDYLLEKTGQRTVPSIFIDQRHIGGSNDLAKLENEGNLNDLIYKEGPAS</sequence>
<dbReference type="PROSITE" id="PS51354">
    <property type="entry name" value="GLUTAREDOXIN_2"/>
    <property type="match status" value="1"/>
</dbReference>
<dbReference type="InterPro" id="IPR036249">
    <property type="entry name" value="Thioredoxin-like_sf"/>
</dbReference>
<gene>
    <name evidence="9" type="ORF">EW145_g6704</name>
</gene>
<keyword evidence="6" id="KW-0676">Redox-active center</keyword>
<dbReference type="PRINTS" id="PR00160">
    <property type="entry name" value="GLUTAREDOXIN"/>
</dbReference>
<dbReference type="GO" id="GO:0004364">
    <property type="term" value="F:glutathione transferase activity"/>
    <property type="evidence" value="ECO:0007669"/>
    <property type="project" value="UniProtKB-EC"/>
</dbReference>
<dbReference type="InterPro" id="IPR002109">
    <property type="entry name" value="Glutaredoxin"/>
</dbReference>